<reference evidence="2" key="1">
    <citation type="submission" date="2019-06" db="EMBL/GenBank/DDBJ databases">
        <authorList>
            <person name="Le Quere A."/>
            <person name="Colella S."/>
        </authorList>
    </citation>
    <scope>NUCLEOTIDE SEQUENCE</scope>
    <source>
        <strain evidence="2">EmedicaeMD41</strain>
    </source>
</reference>
<dbReference type="Pfam" id="PF06698">
    <property type="entry name" value="DUF1192"/>
    <property type="match status" value="1"/>
</dbReference>
<evidence type="ECO:0000256" key="1">
    <source>
        <dbReference type="SAM" id="Coils"/>
    </source>
</evidence>
<dbReference type="Proteomes" id="UP000507954">
    <property type="component" value="Unassembled WGS sequence"/>
</dbReference>
<accession>A0A508X1P5</accession>
<gene>
    <name evidence="2" type="ORF">EMEDMD4_310123</name>
</gene>
<organism evidence="2">
    <name type="scientific">Sinorhizobium medicae</name>
    <dbReference type="NCBI Taxonomy" id="110321"/>
    <lineage>
        <taxon>Bacteria</taxon>
        <taxon>Pseudomonadati</taxon>
        <taxon>Pseudomonadota</taxon>
        <taxon>Alphaproteobacteria</taxon>
        <taxon>Hyphomicrobiales</taxon>
        <taxon>Rhizobiaceae</taxon>
        <taxon>Sinorhizobium/Ensifer group</taxon>
        <taxon>Sinorhizobium</taxon>
    </lineage>
</organism>
<name>A0A508X1P5_9HYPH</name>
<dbReference type="EMBL" id="CABFNB010000097">
    <property type="protein sequence ID" value="VTZ61874.1"/>
    <property type="molecule type" value="Genomic_DNA"/>
</dbReference>
<proteinExistence type="predicted"/>
<evidence type="ECO:0000313" key="2">
    <source>
        <dbReference type="EMBL" id="VTZ61874.1"/>
    </source>
</evidence>
<sequence>MSLFDEDQAKKKTEHEIGSDLSLLSVDELNARIALLTQELARLEAEMNRKSASRSAAESLFR</sequence>
<evidence type="ECO:0008006" key="3">
    <source>
        <dbReference type="Google" id="ProtNLM"/>
    </source>
</evidence>
<dbReference type="AlphaFoldDB" id="A0A508X1P5"/>
<dbReference type="RefSeq" id="WP_018209411.1">
    <property type="nucleotide sequence ID" value="NZ_CABFNB010000097.1"/>
</dbReference>
<dbReference type="InterPro" id="IPR009579">
    <property type="entry name" value="DUF1192"/>
</dbReference>
<protein>
    <recommendedName>
        <fullName evidence="3">DUF1192 family protein</fullName>
    </recommendedName>
</protein>
<keyword evidence="1" id="KW-0175">Coiled coil</keyword>
<feature type="coiled-coil region" evidence="1">
    <location>
        <begin position="26"/>
        <end position="60"/>
    </location>
</feature>